<dbReference type="EC" id="2.1.1.72" evidence="1"/>
<keyword evidence="2 8" id="KW-0489">Methyltransferase</keyword>
<dbReference type="GO" id="GO:0009007">
    <property type="term" value="F:site-specific DNA-methyltransferase (adenine-specific) activity"/>
    <property type="evidence" value="ECO:0007669"/>
    <property type="project" value="UniProtKB-EC"/>
</dbReference>
<keyword evidence="9" id="KW-1185">Reference proteome</keyword>
<sequence>MTAAFGAAAKAKLTAAAITGQPEDQLRGPLEAYLTALGEMSGVVSAPDTLVFVGESALKQLQVRPDFAVLRDGVLVGFIEVKAPGKGADPRHFTDKHDRDQWAKLQALPNLMYTDGNEFTLWNSGEQVGSVQRLKGDIEVAGNKLTAPSELLGLMASFLTWKPYAPSSPAQLAQTAARLCRLLRDEVAEQLAVSHPVLTGLAKDWRHLLFPDASDKEFADSYAQAVTFGLLMARVRNIDLDEGVGAAAAKLAAQQHSLVGTALRILTDGQLADDALATSVATLTRTLSVVDWPKLSKGNADAWLFFYEDFLAVYDPELRKATGSYYTPVEVVRSMTGMVDEALTSNFGLTGGLADPSVTVLDPALGTGTYLLEVVRRIAERVEADQGAGAVPGALAATVNRIVGFELQIGPFAVAQLRLLAELTEMAVPQAAQEHLRTYVTNTLADPLVEEATLGTWYEPIAQSRRAANKIKADEPVMVVLGNPPYKDKSRGKGGFVESGAAGRPAPLTRFMPDAALGVGAHVKHLYNPYVYFWRWATEKVFDQHALEDKGIVCFITVAGFLGGPGFAGMRSYLRDRADSIYVIDCSPEGHQPAVSTRIFQGVMQPVCIVMAVRDGSTAPGTAAAVHYRQLAAGPRQQKFQELQNLSLHDTDWLLASTAAAAPFWPQAGEDWSAHPSLADLLLYSGSGSMLGRTWPIAPDKETLERRWKALVAAPTDRKPELLQEHPTDRRVDTELSDNLPGYPAPVTSIGSETGASAPPVRYGYRSFDRQWVIPDKRVMNRPNPMLWRIHGPQQVFLTALDLHSPQGPAATFSALVPDLHHYQGSFGGRAWPLWLDDNGSIPNVPPKLLSTLSDRIGVTVTPMVWMAYLAGVLSHPDYSQRFEKHLAAPGLRVPIAADTATFQRAAALGAQVLWLHSYGTRYVDPKAGRPAGAPRVTPATDAPKVMGGHPMPADGDDMPDTLKYDPSGQVLKVGAGWVSNVLPGVWDYSVGGKRILTQWFSYRKADRERPQMGSRRNSPLSLLQPDHWLPEYTQDLIDLLNVLTLLEQVHPQQQAVLTDILAGPLVTVADLTVAGVFPVDEQVRKAAKRPQSGSTIPSDPDTLFG</sequence>
<evidence type="ECO:0000256" key="5">
    <source>
        <dbReference type="SAM" id="MobiDB-lite"/>
    </source>
</evidence>
<dbReference type="InterPro" id="IPR003356">
    <property type="entry name" value="DNA_methylase_A-5"/>
</dbReference>
<dbReference type="Pfam" id="PF02384">
    <property type="entry name" value="N6_Mtase"/>
    <property type="match status" value="1"/>
</dbReference>
<dbReference type="PRINTS" id="PR00507">
    <property type="entry name" value="N12N6MTFRASE"/>
</dbReference>
<feature type="domain" description="Type ISP restriction-modification enzyme LLaBIII C-terminal specificity" evidence="7">
    <location>
        <begin position="685"/>
        <end position="1039"/>
    </location>
</feature>
<feature type="domain" description="DNA methylase adenine-specific" evidence="6">
    <location>
        <begin position="306"/>
        <end position="489"/>
    </location>
</feature>
<dbReference type="AlphaFoldDB" id="A0A2T0QTM6"/>
<dbReference type="GO" id="GO:0003677">
    <property type="term" value="F:DNA binding"/>
    <property type="evidence" value="ECO:0007669"/>
    <property type="project" value="InterPro"/>
</dbReference>
<protein>
    <recommendedName>
        <fullName evidence="1">site-specific DNA-methyltransferase (adenine-specific)</fullName>
        <ecNumber evidence="1">2.1.1.72</ecNumber>
    </recommendedName>
</protein>
<evidence type="ECO:0000259" key="7">
    <source>
        <dbReference type="Pfam" id="PF18135"/>
    </source>
</evidence>
<keyword evidence="3" id="KW-0808">Transferase</keyword>
<dbReference type="Gene3D" id="3.40.50.150">
    <property type="entry name" value="Vaccinia Virus protein VP39"/>
    <property type="match status" value="1"/>
</dbReference>
<reference evidence="8 9" key="1">
    <citation type="submission" date="2018-03" db="EMBL/GenBank/DDBJ databases">
        <title>Genomic Encyclopedia of Archaeal and Bacterial Type Strains, Phase II (KMG-II): from individual species to whole genera.</title>
        <authorList>
            <person name="Goeker M."/>
        </authorList>
    </citation>
    <scope>NUCLEOTIDE SEQUENCE [LARGE SCALE GENOMIC DNA]</scope>
    <source>
        <strain evidence="8 9">DSM 19711</strain>
    </source>
</reference>
<dbReference type="SUPFAM" id="SSF53335">
    <property type="entry name" value="S-adenosyl-L-methionine-dependent methyltransferases"/>
    <property type="match status" value="1"/>
</dbReference>
<evidence type="ECO:0000313" key="8">
    <source>
        <dbReference type="EMBL" id="PRY08426.1"/>
    </source>
</evidence>
<feature type="region of interest" description="Disordered" evidence="5">
    <location>
        <begin position="1087"/>
        <end position="1106"/>
    </location>
</feature>
<accession>A0A2T0QTM6</accession>
<evidence type="ECO:0000313" key="9">
    <source>
        <dbReference type="Proteomes" id="UP000238083"/>
    </source>
</evidence>
<proteinExistence type="predicted"/>
<dbReference type="GO" id="GO:0008170">
    <property type="term" value="F:N-methyltransferase activity"/>
    <property type="evidence" value="ECO:0007669"/>
    <property type="project" value="InterPro"/>
</dbReference>
<dbReference type="PANTHER" id="PTHR33841:SF1">
    <property type="entry name" value="DNA METHYLTRANSFERASE A"/>
    <property type="match status" value="1"/>
</dbReference>
<evidence type="ECO:0000256" key="3">
    <source>
        <dbReference type="ARBA" id="ARBA00022679"/>
    </source>
</evidence>
<name>A0A2T0QTM6_9ACTN</name>
<dbReference type="EMBL" id="PVZF01000024">
    <property type="protein sequence ID" value="PRY08426.1"/>
    <property type="molecule type" value="Genomic_DNA"/>
</dbReference>
<dbReference type="GO" id="GO:0032259">
    <property type="term" value="P:methylation"/>
    <property type="evidence" value="ECO:0007669"/>
    <property type="project" value="UniProtKB-KW"/>
</dbReference>
<comment type="catalytic activity">
    <reaction evidence="4">
        <text>a 2'-deoxyadenosine in DNA + S-adenosyl-L-methionine = an N(6)-methyl-2'-deoxyadenosine in DNA + S-adenosyl-L-homocysteine + H(+)</text>
        <dbReference type="Rhea" id="RHEA:15197"/>
        <dbReference type="Rhea" id="RHEA-COMP:12418"/>
        <dbReference type="Rhea" id="RHEA-COMP:12419"/>
        <dbReference type="ChEBI" id="CHEBI:15378"/>
        <dbReference type="ChEBI" id="CHEBI:57856"/>
        <dbReference type="ChEBI" id="CHEBI:59789"/>
        <dbReference type="ChEBI" id="CHEBI:90615"/>
        <dbReference type="ChEBI" id="CHEBI:90616"/>
        <dbReference type="EC" id="2.1.1.72"/>
    </reaction>
</comment>
<dbReference type="Proteomes" id="UP000238083">
    <property type="component" value="Unassembled WGS sequence"/>
</dbReference>
<dbReference type="InterPro" id="IPR050953">
    <property type="entry name" value="N4_N6_ade-DNA_methylase"/>
</dbReference>
<dbReference type="InterPro" id="IPR041635">
    <property type="entry name" value="Type_ISP_LLaBIII_C"/>
</dbReference>
<feature type="region of interest" description="Disordered" evidence="5">
    <location>
        <begin position="729"/>
        <end position="754"/>
    </location>
</feature>
<dbReference type="PANTHER" id="PTHR33841">
    <property type="entry name" value="DNA METHYLTRANSFERASE YEEA-RELATED"/>
    <property type="match status" value="1"/>
</dbReference>
<comment type="caution">
    <text evidence="8">The sequence shown here is derived from an EMBL/GenBank/DDBJ whole genome shotgun (WGS) entry which is preliminary data.</text>
</comment>
<evidence type="ECO:0000259" key="6">
    <source>
        <dbReference type="Pfam" id="PF02384"/>
    </source>
</evidence>
<evidence type="ECO:0000256" key="2">
    <source>
        <dbReference type="ARBA" id="ARBA00022603"/>
    </source>
</evidence>
<feature type="region of interest" description="Disordered" evidence="5">
    <location>
        <begin position="927"/>
        <end position="948"/>
    </location>
</feature>
<evidence type="ECO:0000256" key="4">
    <source>
        <dbReference type="ARBA" id="ARBA00047942"/>
    </source>
</evidence>
<gene>
    <name evidence="8" type="ORF">CLV37_12421</name>
</gene>
<organism evidence="8 9">
    <name type="scientific">Kineococcus rhizosphaerae</name>
    <dbReference type="NCBI Taxonomy" id="559628"/>
    <lineage>
        <taxon>Bacteria</taxon>
        <taxon>Bacillati</taxon>
        <taxon>Actinomycetota</taxon>
        <taxon>Actinomycetes</taxon>
        <taxon>Kineosporiales</taxon>
        <taxon>Kineosporiaceae</taxon>
        <taxon>Kineococcus</taxon>
    </lineage>
</organism>
<dbReference type="Pfam" id="PF18135">
    <property type="entry name" value="Type_ISP_C"/>
    <property type="match status" value="1"/>
</dbReference>
<dbReference type="InterPro" id="IPR029063">
    <property type="entry name" value="SAM-dependent_MTases_sf"/>
</dbReference>
<evidence type="ECO:0000256" key="1">
    <source>
        <dbReference type="ARBA" id="ARBA00011900"/>
    </source>
</evidence>